<protein>
    <submittedName>
        <fullName evidence="1">Addiction module protein</fullName>
    </submittedName>
</protein>
<dbReference type="RefSeq" id="WP_264744545.1">
    <property type="nucleotide sequence ID" value="NZ_JAPDHV010000008.1"/>
</dbReference>
<sequence>MESTIDIRKRIHEFIDHADERILRIINAIITTEEAQEEGLSAEHKEILDERLKEHKENPASGKSWRELKQDLKKEYGI</sequence>
<keyword evidence="2" id="KW-1185">Reference proteome</keyword>
<proteinExistence type="predicted"/>
<gene>
    <name evidence="1" type="ORF">OH806_15260</name>
</gene>
<dbReference type="EMBL" id="JAPDHV010000008">
    <property type="protein sequence ID" value="MCW3162630.1"/>
    <property type="molecule type" value="Genomic_DNA"/>
</dbReference>
<reference evidence="1" key="1">
    <citation type="submission" date="2022-10" db="EMBL/GenBank/DDBJ databases">
        <title>Chryseobacterium babae sp. nov. isolated from the gut of the beetle Oryctes rhinoceros, and Chryseobacterium kimseyorum sp. nov., isolated from a stick insect rearing cage.</title>
        <authorList>
            <person name="Shelomi M."/>
            <person name="Han C.-J."/>
            <person name="Chen W.-M."/>
            <person name="Chen H.-K."/>
            <person name="Liaw S.-J."/>
            <person name="Muhle E."/>
            <person name="Clermont D."/>
        </authorList>
    </citation>
    <scope>NUCLEOTIDE SEQUENCE</scope>
    <source>
        <strain evidence="1">WLa1L2M3</strain>
    </source>
</reference>
<accession>A0ABT3HS77</accession>
<organism evidence="1 2">
    <name type="scientific">Chryseobacterium oryctis</name>
    <dbReference type="NCBI Taxonomy" id="2952618"/>
    <lineage>
        <taxon>Bacteria</taxon>
        <taxon>Pseudomonadati</taxon>
        <taxon>Bacteroidota</taxon>
        <taxon>Flavobacteriia</taxon>
        <taxon>Flavobacteriales</taxon>
        <taxon>Weeksellaceae</taxon>
        <taxon>Chryseobacterium group</taxon>
        <taxon>Chryseobacterium</taxon>
    </lineage>
</organism>
<evidence type="ECO:0000313" key="2">
    <source>
        <dbReference type="Proteomes" id="UP001163719"/>
    </source>
</evidence>
<evidence type="ECO:0000313" key="1">
    <source>
        <dbReference type="EMBL" id="MCW3162630.1"/>
    </source>
</evidence>
<dbReference type="Pfam" id="PF09720">
    <property type="entry name" value="Unstab_antitox"/>
    <property type="match status" value="1"/>
</dbReference>
<name>A0ABT3HS77_9FLAO</name>
<dbReference type="InterPro" id="IPR013406">
    <property type="entry name" value="CHP02574_addiction_mod"/>
</dbReference>
<comment type="caution">
    <text evidence="1">The sequence shown here is derived from an EMBL/GenBank/DDBJ whole genome shotgun (WGS) entry which is preliminary data.</text>
</comment>
<dbReference type="Proteomes" id="UP001163719">
    <property type="component" value="Unassembled WGS sequence"/>
</dbReference>